<keyword evidence="7 8" id="KW-0012">Acyltransferase</keyword>
<evidence type="ECO:0000256" key="7">
    <source>
        <dbReference type="ARBA" id="ARBA00023315"/>
    </source>
</evidence>
<evidence type="ECO:0000256" key="6">
    <source>
        <dbReference type="ARBA" id="ARBA00023136"/>
    </source>
</evidence>
<evidence type="ECO:0000256" key="8">
    <source>
        <dbReference type="HAMAP-Rule" id="MF_01148"/>
    </source>
</evidence>
<feature type="compositionally biased region" description="Polar residues" evidence="9">
    <location>
        <begin position="514"/>
        <end position="529"/>
    </location>
</feature>
<sequence>MLRPVLAVASGLLLWQAFPDHDRWWCAPIAIALLALATRGARAWAGFGLGVLAGFAAYLPALGWSGIYVGALPWFALAVLQSLYVGLTGWASAILQRGRRGAHDLSHRATAAVHPIGVALAWTVGEWLRSTTPFGGFPWIKIAFSQADSPMLPLVRFVSTPGLTFCVALLGGLLAVAVVRLQQRQPLRSATALVAGAALLLGPQLITVPTDGPGAEVLAVQGNVPKAGLDFNAQRRAVLDNHVRVTEQAAAEVKAGTRAQPDLVVWPENASDIDPVENLDAGQLITQASEDVRAPILVGSLRWTPDRKIRNTTLYWDGAKGPTQSYAKRHPVPFAEYIPYRSFFRHFSDKVDLLTNDFEAGDTIGVMTAPLKNGGTAHVGLGICFEVAYDDLMRDAVTHGADILAVQTNNATFGYTAESYQQLRISQVRAVELGRSVVHISTVGTSALITPDGQLHQQTGLFTPAALSASLPLRTEQTVATRLGEWPVWTASAILLVLLAMAWGRGRRPRRSAVSLTGSTPAPVSAGTP</sequence>
<dbReference type="Pfam" id="PF00795">
    <property type="entry name" value="CN_hydrolase"/>
    <property type="match status" value="1"/>
</dbReference>
<evidence type="ECO:0000313" key="11">
    <source>
        <dbReference type="EMBL" id="GMA21993.1"/>
    </source>
</evidence>
<comment type="similarity">
    <text evidence="8">Belongs to the CN hydrolase family. Apolipoprotein N-acyltransferase subfamily.</text>
</comment>
<dbReference type="PROSITE" id="PS50263">
    <property type="entry name" value="CN_HYDROLASE"/>
    <property type="match status" value="1"/>
</dbReference>
<accession>A0ABQ6HVU4</accession>
<evidence type="ECO:0000256" key="9">
    <source>
        <dbReference type="SAM" id="MobiDB-lite"/>
    </source>
</evidence>
<dbReference type="EC" id="2.3.1.269" evidence="8"/>
<feature type="transmembrane region" description="Helical" evidence="8">
    <location>
        <begin position="43"/>
        <end position="62"/>
    </location>
</feature>
<keyword evidence="3 8" id="KW-0808">Transferase</keyword>
<keyword evidence="2 8" id="KW-1003">Cell membrane</keyword>
<evidence type="ECO:0000256" key="4">
    <source>
        <dbReference type="ARBA" id="ARBA00022692"/>
    </source>
</evidence>
<dbReference type="PANTHER" id="PTHR38686:SF1">
    <property type="entry name" value="APOLIPOPROTEIN N-ACYLTRANSFERASE"/>
    <property type="match status" value="1"/>
</dbReference>
<dbReference type="NCBIfam" id="TIGR00546">
    <property type="entry name" value="lnt"/>
    <property type="match status" value="1"/>
</dbReference>
<dbReference type="PANTHER" id="PTHR38686">
    <property type="entry name" value="APOLIPOPROTEIN N-ACYLTRANSFERASE"/>
    <property type="match status" value="1"/>
</dbReference>
<organism evidence="11 12">
    <name type="scientific">Arsenicicoccus piscis</name>
    <dbReference type="NCBI Taxonomy" id="673954"/>
    <lineage>
        <taxon>Bacteria</taxon>
        <taxon>Bacillati</taxon>
        <taxon>Actinomycetota</taxon>
        <taxon>Actinomycetes</taxon>
        <taxon>Micrococcales</taxon>
        <taxon>Intrasporangiaceae</taxon>
        <taxon>Arsenicicoccus</taxon>
    </lineage>
</organism>
<dbReference type="RefSeq" id="WP_241444420.1">
    <property type="nucleotide sequence ID" value="NZ_BSUJ01000002.1"/>
</dbReference>
<comment type="caution">
    <text evidence="11">The sequence shown here is derived from an EMBL/GenBank/DDBJ whole genome shotgun (WGS) entry which is preliminary data.</text>
</comment>
<proteinExistence type="inferred from homology"/>
<evidence type="ECO:0000256" key="1">
    <source>
        <dbReference type="ARBA" id="ARBA00004651"/>
    </source>
</evidence>
<dbReference type="InterPro" id="IPR036526">
    <property type="entry name" value="C-N_Hydrolase_sf"/>
</dbReference>
<dbReference type="Gene3D" id="3.60.110.10">
    <property type="entry name" value="Carbon-nitrogen hydrolase"/>
    <property type="match status" value="1"/>
</dbReference>
<dbReference type="InterPro" id="IPR003010">
    <property type="entry name" value="C-N_Hydrolase"/>
</dbReference>
<evidence type="ECO:0000256" key="5">
    <source>
        <dbReference type="ARBA" id="ARBA00022989"/>
    </source>
</evidence>
<name>A0ABQ6HVU4_9MICO</name>
<evidence type="ECO:0000256" key="2">
    <source>
        <dbReference type="ARBA" id="ARBA00022475"/>
    </source>
</evidence>
<keyword evidence="12" id="KW-1185">Reference proteome</keyword>
<dbReference type="CDD" id="cd07571">
    <property type="entry name" value="ALP_N-acyl_transferase"/>
    <property type="match status" value="1"/>
</dbReference>
<dbReference type="EMBL" id="BSUJ01000002">
    <property type="protein sequence ID" value="GMA21993.1"/>
    <property type="molecule type" value="Genomic_DNA"/>
</dbReference>
<keyword evidence="5 8" id="KW-1133">Transmembrane helix</keyword>
<keyword evidence="6 8" id="KW-0472">Membrane</keyword>
<comment type="caution">
    <text evidence="8">Lacks conserved residue(s) required for the propagation of feature annotation.</text>
</comment>
<feature type="transmembrane region" description="Helical" evidence="8">
    <location>
        <begin position="154"/>
        <end position="178"/>
    </location>
</feature>
<feature type="transmembrane region" description="Helical" evidence="8">
    <location>
        <begin position="190"/>
        <end position="206"/>
    </location>
</feature>
<comment type="function">
    <text evidence="8">Catalyzes the phospholipid dependent N-acylation of the N-terminal cysteine of apolipoprotein, the last step in lipoprotein maturation.</text>
</comment>
<dbReference type="SUPFAM" id="SSF56317">
    <property type="entry name" value="Carbon-nitrogen hydrolase"/>
    <property type="match status" value="1"/>
</dbReference>
<feature type="transmembrane region" description="Helical" evidence="8">
    <location>
        <begin position="74"/>
        <end position="95"/>
    </location>
</feature>
<dbReference type="InterPro" id="IPR045378">
    <property type="entry name" value="LNT_N"/>
</dbReference>
<comment type="catalytic activity">
    <reaction evidence="8">
        <text>N-terminal S-1,2-diacyl-sn-glyceryl-L-cysteinyl-[lipoprotein] + a glycerophospholipid = N-acyl-S-1,2-diacyl-sn-glyceryl-L-cysteinyl-[lipoprotein] + a 2-acyl-sn-glycero-3-phospholipid + H(+)</text>
        <dbReference type="Rhea" id="RHEA:48228"/>
        <dbReference type="Rhea" id="RHEA-COMP:14681"/>
        <dbReference type="Rhea" id="RHEA-COMP:14684"/>
        <dbReference type="ChEBI" id="CHEBI:15378"/>
        <dbReference type="ChEBI" id="CHEBI:136912"/>
        <dbReference type="ChEBI" id="CHEBI:140656"/>
        <dbReference type="ChEBI" id="CHEBI:140657"/>
        <dbReference type="ChEBI" id="CHEBI:140660"/>
        <dbReference type="EC" id="2.3.1.269"/>
    </reaction>
</comment>
<feature type="region of interest" description="Disordered" evidence="9">
    <location>
        <begin position="510"/>
        <end position="529"/>
    </location>
</feature>
<gene>
    <name evidence="8 11" type="primary">lnt</name>
    <name evidence="11" type="ORF">GCM10025862_40140</name>
</gene>
<protein>
    <recommendedName>
        <fullName evidence="8">Apolipoprotein N-acyltransferase</fullName>
        <shortName evidence="8">ALP N-acyltransferase</shortName>
        <ecNumber evidence="8">2.3.1.269</ecNumber>
    </recommendedName>
</protein>
<evidence type="ECO:0000259" key="10">
    <source>
        <dbReference type="PROSITE" id="PS50263"/>
    </source>
</evidence>
<dbReference type="Pfam" id="PF20154">
    <property type="entry name" value="LNT_N"/>
    <property type="match status" value="1"/>
</dbReference>
<comment type="pathway">
    <text evidence="8">Protein modification; lipoprotein biosynthesis (N-acyl transfer).</text>
</comment>
<evidence type="ECO:0000256" key="3">
    <source>
        <dbReference type="ARBA" id="ARBA00022679"/>
    </source>
</evidence>
<dbReference type="Proteomes" id="UP001157109">
    <property type="component" value="Unassembled WGS sequence"/>
</dbReference>
<feature type="domain" description="CN hydrolase" evidence="10">
    <location>
        <begin position="220"/>
        <end position="473"/>
    </location>
</feature>
<keyword evidence="4 8" id="KW-0812">Transmembrane</keyword>
<reference evidence="12" key="1">
    <citation type="journal article" date="2019" name="Int. J. Syst. Evol. Microbiol.">
        <title>The Global Catalogue of Microorganisms (GCM) 10K type strain sequencing project: providing services to taxonomists for standard genome sequencing and annotation.</title>
        <authorList>
            <consortium name="The Broad Institute Genomics Platform"/>
            <consortium name="The Broad Institute Genome Sequencing Center for Infectious Disease"/>
            <person name="Wu L."/>
            <person name="Ma J."/>
        </authorList>
    </citation>
    <scope>NUCLEOTIDE SEQUENCE [LARGE SCALE GENOMIC DNA]</scope>
    <source>
        <strain evidence="12">NBRC 105830</strain>
    </source>
</reference>
<dbReference type="InterPro" id="IPR004563">
    <property type="entry name" value="Apolipo_AcylTrfase"/>
</dbReference>
<comment type="subcellular location">
    <subcellularLocation>
        <location evidence="1 8">Cell membrane</location>
        <topology evidence="1 8">Multi-pass membrane protein</topology>
    </subcellularLocation>
</comment>
<evidence type="ECO:0000313" key="12">
    <source>
        <dbReference type="Proteomes" id="UP001157109"/>
    </source>
</evidence>
<dbReference type="HAMAP" id="MF_01148">
    <property type="entry name" value="Lnt"/>
    <property type="match status" value="1"/>
</dbReference>